<evidence type="ECO:0000259" key="3">
    <source>
        <dbReference type="PROSITE" id="PS50977"/>
    </source>
</evidence>
<dbReference type="STRING" id="266779.Meso_3334"/>
<evidence type="ECO:0000256" key="2">
    <source>
        <dbReference type="PROSITE-ProRule" id="PRU00335"/>
    </source>
</evidence>
<dbReference type="KEGG" id="mes:Meso_3334"/>
<dbReference type="PROSITE" id="PS50977">
    <property type="entry name" value="HTH_TETR_2"/>
    <property type="match status" value="1"/>
</dbReference>
<name>Q11D20_CHESB</name>
<dbReference type="GO" id="GO:0003700">
    <property type="term" value="F:DNA-binding transcription factor activity"/>
    <property type="evidence" value="ECO:0007669"/>
    <property type="project" value="TreeGrafter"/>
</dbReference>
<dbReference type="InterPro" id="IPR009057">
    <property type="entry name" value="Homeodomain-like_sf"/>
</dbReference>
<evidence type="ECO:0000256" key="1">
    <source>
        <dbReference type="ARBA" id="ARBA00023125"/>
    </source>
</evidence>
<dbReference type="PRINTS" id="PR00455">
    <property type="entry name" value="HTHTETR"/>
</dbReference>
<protein>
    <submittedName>
        <fullName evidence="4">Transcriptional regulator, TetR family</fullName>
    </submittedName>
</protein>
<reference evidence="4" key="1">
    <citation type="submission" date="2006-06" db="EMBL/GenBank/DDBJ databases">
        <title>Complete sequence of chromosome of Chelativorans sp. BNC1.</title>
        <authorList>
            <consortium name="US DOE Joint Genome Institute"/>
            <person name="Copeland A."/>
            <person name="Lucas S."/>
            <person name="Lapidus A."/>
            <person name="Barry K."/>
            <person name="Detter J.C."/>
            <person name="Glavina del Rio T."/>
            <person name="Hammon N."/>
            <person name="Israni S."/>
            <person name="Dalin E."/>
            <person name="Tice H."/>
            <person name="Pitluck S."/>
            <person name="Chertkov O."/>
            <person name="Brettin T."/>
            <person name="Bruce D."/>
            <person name="Han C."/>
            <person name="Tapia R."/>
            <person name="Gilna P."/>
            <person name="Schmutz J."/>
            <person name="Larimer F."/>
            <person name="Land M."/>
            <person name="Hauser L."/>
            <person name="Kyrpides N."/>
            <person name="Mikhailova N."/>
            <person name="Richardson P."/>
        </authorList>
    </citation>
    <scope>NUCLEOTIDE SEQUENCE</scope>
    <source>
        <strain evidence="4">BNC1</strain>
    </source>
</reference>
<organism evidence="4">
    <name type="scientific">Chelativorans sp. (strain BNC1)</name>
    <dbReference type="NCBI Taxonomy" id="266779"/>
    <lineage>
        <taxon>Bacteria</taxon>
        <taxon>Pseudomonadati</taxon>
        <taxon>Pseudomonadota</taxon>
        <taxon>Alphaproteobacteria</taxon>
        <taxon>Hyphomicrobiales</taxon>
        <taxon>Phyllobacteriaceae</taxon>
        <taxon>Chelativorans</taxon>
    </lineage>
</organism>
<feature type="domain" description="HTH tetR-type" evidence="3">
    <location>
        <begin position="13"/>
        <end position="73"/>
    </location>
</feature>
<dbReference type="GO" id="GO:0000976">
    <property type="term" value="F:transcription cis-regulatory region binding"/>
    <property type="evidence" value="ECO:0007669"/>
    <property type="project" value="TreeGrafter"/>
</dbReference>
<dbReference type="Pfam" id="PF00440">
    <property type="entry name" value="TetR_N"/>
    <property type="match status" value="1"/>
</dbReference>
<dbReference type="SUPFAM" id="SSF46689">
    <property type="entry name" value="Homeodomain-like"/>
    <property type="match status" value="1"/>
</dbReference>
<evidence type="ECO:0000313" key="4">
    <source>
        <dbReference type="EMBL" id="ABG64705.1"/>
    </source>
</evidence>
<sequence>MSALKDNEKQMEDAKRARVLEGAMQVFLAYGFSRTTMDDIARAAEISRPALYLLFRNKADIFRAVEQDLLRKSQTNACAALREEGAFPDRLLAALDQALFQLLQKVYESPHGDELVDFNNQIAADLVADWRRHMVERFAAFIGEEAERRGIKLEDRGLSAQSLAEMLFDMLAGLKARGKRGSQAEPHCRQFIKLIELALKQK</sequence>
<dbReference type="InterPro" id="IPR001647">
    <property type="entry name" value="HTH_TetR"/>
</dbReference>
<dbReference type="EMBL" id="CP000390">
    <property type="protein sequence ID" value="ABG64705.1"/>
    <property type="molecule type" value="Genomic_DNA"/>
</dbReference>
<dbReference type="InterPro" id="IPR050109">
    <property type="entry name" value="HTH-type_TetR-like_transc_reg"/>
</dbReference>
<proteinExistence type="predicted"/>
<dbReference type="PANTHER" id="PTHR30055:SF226">
    <property type="entry name" value="HTH-TYPE TRANSCRIPTIONAL REGULATOR PKSA"/>
    <property type="match status" value="1"/>
</dbReference>
<dbReference type="Gene3D" id="1.10.357.10">
    <property type="entry name" value="Tetracycline Repressor, domain 2"/>
    <property type="match status" value="1"/>
</dbReference>
<keyword evidence="1 2" id="KW-0238">DNA-binding</keyword>
<gene>
    <name evidence="4" type="ordered locus">Meso_3334</name>
</gene>
<dbReference type="PANTHER" id="PTHR30055">
    <property type="entry name" value="HTH-TYPE TRANSCRIPTIONAL REGULATOR RUTR"/>
    <property type="match status" value="1"/>
</dbReference>
<feature type="DNA-binding region" description="H-T-H motif" evidence="2">
    <location>
        <begin position="36"/>
        <end position="55"/>
    </location>
</feature>
<dbReference type="eggNOG" id="COG1309">
    <property type="taxonomic scope" value="Bacteria"/>
</dbReference>
<dbReference type="HOGENOM" id="CLU_069356_36_0_5"/>
<dbReference type="AlphaFoldDB" id="Q11D20"/>
<accession>Q11D20</accession>